<dbReference type="Pfam" id="PF05954">
    <property type="entry name" value="Phage_GPD"/>
    <property type="match status" value="1"/>
</dbReference>
<comment type="similarity">
    <text evidence="1">Belongs to the VgrG protein family.</text>
</comment>
<dbReference type="InterPro" id="IPR037026">
    <property type="entry name" value="Vgr_OB-fold_dom_sf"/>
</dbReference>
<proteinExistence type="inferred from homology"/>
<dbReference type="InterPro" id="IPR006531">
    <property type="entry name" value="Gp5/Vgr_OB"/>
</dbReference>
<evidence type="ECO:0000259" key="5">
    <source>
        <dbReference type="Pfam" id="PF13296"/>
    </source>
</evidence>
<dbReference type="EMBL" id="JAUSRR010000001">
    <property type="protein sequence ID" value="MDP9921210.1"/>
    <property type="molecule type" value="Genomic_DNA"/>
</dbReference>
<dbReference type="AlphaFoldDB" id="A0AAW8DP27"/>
<reference evidence="6" key="1">
    <citation type="submission" date="2023-07" db="EMBL/GenBank/DDBJ databases">
        <title>Sorghum-associated microbial communities from plants grown in Nebraska, USA.</title>
        <authorList>
            <person name="Schachtman D."/>
        </authorList>
    </citation>
    <scope>NUCLEOTIDE SEQUENCE</scope>
    <source>
        <strain evidence="6">DS2795</strain>
    </source>
</reference>
<dbReference type="Pfam" id="PF10106">
    <property type="entry name" value="DUF2345"/>
    <property type="match status" value="1"/>
</dbReference>
<dbReference type="Pfam" id="PF04717">
    <property type="entry name" value="Phage_base_V"/>
    <property type="match status" value="1"/>
</dbReference>
<evidence type="ECO:0000259" key="4">
    <source>
        <dbReference type="Pfam" id="PF10106"/>
    </source>
</evidence>
<dbReference type="RefSeq" id="WP_307635542.1">
    <property type="nucleotide sequence ID" value="NZ_JAUSRR010000001.1"/>
</dbReference>
<feature type="compositionally biased region" description="Basic and acidic residues" evidence="2">
    <location>
        <begin position="891"/>
        <end position="900"/>
    </location>
</feature>
<dbReference type="SUPFAM" id="SSF69279">
    <property type="entry name" value="Phage tail proteins"/>
    <property type="match status" value="2"/>
</dbReference>
<organism evidence="6 7">
    <name type="scientific">Variovorax boronicumulans</name>
    <dbReference type="NCBI Taxonomy" id="436515"/>
    <lineage>
        <taxon>Bacteria</taxon>
        <taxon>Pseudomonadati</taxon>
        <taxon>Pseudomonadota</taxon>
        <taxon>Betaproteobacteria</taxon>
        <taxon>Burkholderiales</taxon>
        <taxon>Comamonadaceae</taxon>
        <taxon>Variovorax</taxon>
    </lineage>
</organism>
<dbReference type="SUPFAM" id="SSF69349">
    <property type="entry name" value="Phage fibre proteins"/>
    <property type="match status" value="1"/>
</dbReference>
<dbReference type="Pfam" id="PF13296">
    <property type="entry name" value="T6SS_Vgr"/>
    <property type="match status" value="1"/>
</dbReference>
<feature type="domain" description="Putative type VI secretion system Rhs element associated Vgr" evidence="5">
    <location>
        <begin position="512"/>
        <end position="616"/>
    </location>
</feature>
<feature type="domain" description="Gp5/Type VI secretion system Vgr protein OB-fold" evidence="3">
    <location>
        <begin position="411"/>
        <end position="479"/>
    </location>
</feature>
<dbReference type="Gene3D" id="4.10.220.110">
    <property type="match status" value="1"/>
</dbReference>
<gene>
    <name evidence="6" type="ORF">J2W25_000215</name>
</gene>
<evidence type="ECO:0000313" key="6">
    <source>
        <dbReference type="EMBL" id="MDP9921210.1"/>
    </source>
</evidence>
<sequence>MAEGIQSGGAFLDRQHDRLLRLSFPQGGEPAGARLVINRLDAREGVSRDFEYTAELLSSNADLVLKDLQGKMLCIDLVRADGSLRHFTGIVFAFRLVKTDGNLAFYEARLGPWLRYLRLRSNNRLFHRQNLQEQTQAIFNDYDTLPQWKWQVRSEDLPITMAAQGGGAQGESDHNYLHRRWEAAGYSYWYEHTAQGHTLVLADDTTLAEAVDGPTPDIRFQREGGAQEEDAIHQWSAARTLVSGHTAVSAFDFKNPRAQHADTLSGNQQGDVPQLEVHEYGGHRHFKTSREGDALAKRRVEEIEAVAKHFDARGNNRQVLPGRYFRLTDHFGRTQGAGPESEFLILEIEHSASNNYLQGAGELAQYSNRFSCSRRFVPWRPGRGFHSVEQRVMAPQTATVVGPSAEGSIHTDEYGRIRVQFHWDREGQSDERSSAWVRVMSPWAGGETGAVSTPRVGSEVIVQCLDGNPDHPIVMGVVYNAQRMPPWKLPEQKALTGLRSRELAGASGNEAGGKSNHLLLDDTEGKIQAQLKSDHDSSSLSLGHITRIEDNAGRKDARGQGFELRTDGHGAIRAQDGLLISTEARANAQAHITDMGETVQRLTQGRELHEGLSEAAQQAKAHEAGDQDEVTQSLKAQNDAIKGSGSGNKAEGEFPELNEPHVVLASPAGIEATTGGSMHLVSTEHHAITSGAHTSIAAGKSLLVSAKDAVRIAAFEKGIRLVAAAADIDITALKSCINVIAKLDIKMEANRITITAKEEVLVNGGTSYTRWNASGIESGTNGIWREHAAVHSLVGPNSKGSPKLPEPTQLPKGQLDLHNHYIKSDGTPRQAVKQGEYTVVDSEGGTHSGNLDAKGFATVSGLPIGGAKITFGPDPRDPWDEGSYFGPPHEWPPKPLDEKSTTSPAGGAGALPAANLLSAKGVLGGAKGALGQIGQVAGTAQQAVAAVQAVQQGGAQALLGQVGQLASGAATQAIGKAVGGALGPMGAPAAGVAGSVVAGGMNGGLAGAAAAAQSSVSGAVASVVPKLPGALPSLPSLGGANPATAMTGRTPGFAG</sequence>
<dbReference type="Proteomes" id="UP001244295">
    <property type="component" value="Unassembled WGS sequence"/>
</dbReference>
<name>A0AAW8DP27_9BURK</name>
<dbReference type="NCBIfam" id="TIGR03361">
    <property type="entry name" value="VI_Rhs_Vgr"/>
    <property type="match status" value="1"/>
</dbReference>
<dbReference type="InterPro" id="IPR017847">
    <property type="entry name" value="T6SS_RhsGE_Vgr_subset"/>
</dbReference>
<dbReference type="InterPro" id="IPR006533">
    <property type="entry name" value="T6SS_Vgr_RhsGE"/>
</dbReference>
<evidence type="ECO:0000313" key="7">
    <source>
        <dbReference type="Proteomes" id="UP001244295"/>
    </source>
</evidence>
<dbReference type="InterPro" id="IPR018769">
    <property type="entry name" value="VgrG2_DUF2345"/>
</dbReference>
<dbReference type="Gene3D" id="2.40.50.230">
    <property type="entry name" value="Gp5 N-terminal domain"/>
    <property type="match status" value="1"/>
</dbReference>
<comment type="caution">
    <text evidence="6">The sequence shown here is derived from an EMBL/GenBank/DDBJ whole genome shotgun (WGS) entry which is preliminary data.</text>
</comment>
<dbReference type="NCBIfam" id="TIGR01646">
    <property type="entry name" value="vgr_GE"/>
    <property type="match status" value="1"/>
</dbReference>
<feature type="region of interest" description="Disordered" evidence="2">
    <location>
        <begin position="886"/>
        <end position="906"/>
    </location>
</feature>
<dbReference type="SUPFAM" id="SSF69255">
    <property type="entry name" value="gp5 N-terminal domain-like"/>
    <property type="match status" value="1"/>
</dbReference>
<evidence type="ECO:0000259" key="3">
    <source>
        <dbReference type="Pfam" id="PF04717"/>
    </source>
</evidence>
<feature type="region of interest" description="Disordered" evidence="2">
    <location>
        <begin position="611"/>
        <end position="631"/>
    </location>
</feature>
<evidence type="ECO:0000256" key="1">
    <source>
        <dbReference type="ARBA" id="ARBA00005558"/>
    </source>
</evidence>
<dbReference type="Gene3D" id="2.30.110.50">
    <property type="match status" value="1"/>
</dbReference>
<dbReference type="InterPro" id="IPR028244">
    <property type="entry name" value="T6SS_Rhs_Vgr_dom"/>
</dbReference>
<accession>A0AAW8DP27</accession>
<feature type="region of interest" description="Disordered" evidence="2">
    <location>
        <begin position="1034"/>
        <end position="1055"/>
    </location>
</feature>
<protein>
    <submittedName>
        <fullName evidence="6">Type VI secretion system secreted protein VgrG</fullName>
    </submittedName>
</protein>
<evidence type="ECO:0000256" key="2">
    <source>
        <dbReference type="SAM" id="MobiDB-lite"/>
    </source>
</evidence>
<feature type="domain" description="DUF2345" evidence="4">
    <location>
        <begin position="650"/>
        <end position="796"/>
    </location>
</feature>
<dbReference type="Gene3D" id="3.55.50.10">
    <property type="entry name" value="Baseplate protein-like domains"/>
    <property type="match status" value="1"/>
</dbReference>